<keyword evidence="5 6" id="KW-0472">Membrane</keyword>
<comment type="caution">
    <text evidence="9">The sequence shown here is derived from an EMBL/GenBank/DDBJ whole genome shotgun (WGS) entry which is preliminary data.</text>
</comment>
<proteinExistence type="predicted"/>
<keyword evidence="4 6" id="KW-1133">Transmembrane helix</keyword>
<dbReference type="Proteomes" id="UP000533637">
    <property type="component" value="Unassembled WGS sequence"/>
</dbReference>
<dbReference type="PANTHER" id="PTHR30572:SF18">
    <property type="entry name" value="ABC-TYPE MACROLIDE FAMILY EXPORT SYSTEM PERMEASE COMPONENT 2"/>
    <property type="match status" value="1"/>
</dbReference>
<evidence type="ECO:0000259" key="7">
    <source>
        <dbReference type="Pfam" id="PF02687"/>
    </source>
</evidence>
<feature type="transmembrane region" description="Helical" evidence="6">
    <location>
        <begin position="324"/>
        <end position="348"/>
    </location>
</feature>
<feature type="transmembrane region" description="Helical" evidence="6">
    <location>
        <begin position="671"/>
        <end position="689"/>
    </location>
</feature>
<evidence type="ECO:0000256" key="4">
    <source>
        <dbReference type="ARBA" id="ARBA00022989"/>
    </source>
</evidence>
<comment type="subcellular location">
    <subcellularLocation>
        <location evidence="1">Cell membrane</location>
        <topology evidence="1">Multi-pass membrane protein</topology>
    </subcellularLocation>
</comment>
<evidence type="ECO:0000259" key="8">
    <source>
        <dbReference type="Pfam" id="PF12704"/>
    </source>
</evidence>
<dbReference type="InterPro" id="IPR025857">
    <property type="entry name" value="MacB_PCD"/>
</dbReference>
<feature type="domain" description="MacB-like periplasmic core" evidence="8">
    <location>
        <begin position="22"/>
        <end position="238"/>
    </location>
</feature>
<dbReference type="EMBL" id="JACHOC010000006">
    <property type="protein sequence ID" value="MBB4623232.1"/>
    <property type="molecule type" value="Genomic_DNA"/>
</dbReference>
<feature type="transmembrane region" description="Helical" evidence="6">
    <location>
        <begin position="752"/>
        <end position="776"/>
    </location>
</feature>
<dbReference type="RefSeq" id="WP_183671405.1">
    <property type="nucleotide sequence ID" value="NZ_BMPB01000007.1"/>
</dbReference>
<name>A0ABR6KQS4_9BACT</name>
<accession>A0ABR6KQS4</accession>
<organism evidence="9 10">
    <name type="scientific">Parabacteroides faecis</name>
    <dbReference type="NCBI Taxonomy" id="1217282"/>
    <lineage>
        <taxon>Bacteria</taxon>
        <taxon>Pseudomonadati</taxon>
        <taxon>Bacteroidota</taxon>
        <taxon>Bacteroidia</taxon>
        <taxon>Bacteroidales</taxon>
        <taxon>Tannerellaceae</taxon>
        <taxon>Parabacteroides</taxon>
    </lineage>
</organism>
<feature type="domain" description="ABC3 transporter permease C-terminal" evidence="7">
    <location>
        <begin position="283"/>
        <end position="397"/>
    </location>
</feature>
<sequence>MRNFSMAIRSLFKKGRNNGIKILALAVGLAMGLVLVAKVCFERSYDNFYPDNDRIYLVKSGLNKDGKKDTWGQVSGAIAPGLKAEVPEVEVATRYTRIGPANELIMSPEKQFYKATILLADTSFFDIFPRPILVGDPKDVLARPGYVMISRSLAEKMGGVGSVVGKTFVREANRNSPQTIGGVFEDIPENSHLRYDVLGALASMPEWSTTNWLGNDRYIAYVKLVPGTDPEGLAPSIRRMQERNQDMEGLKQAGVDLFYTISPLQDIHNNDKEVKDMNAMLLFLATILILIAVLNYVLVVISTLIGRTKEVAVHKCYGASGKNIFGMIFSESLLHLLLALLLGAFLLILCKGKVEELLSASLSALFTVPTLTILSGICIVVFAVTCLVPTWLFLRIPVASAFRSVKESKRYWKLCLLFVQFVATAYLVALLITINRQYGAMISSDPGYAYENLIFCNTRGVSAQERERAMDELRRLPQVNLVSASCELPFKYPSGNNVGLPGDNRELFNIADMYSVGDNYFELMEIPILEGHAFRQGEANGDKIMVSRRFVEQMEKVAGWTGSAIGKGVMISEHSNGNQVYTICGVYDDFRIGSIKGPDTRASVFFYDMKPGGIAPTENILIKMHDMTSDNIAQVNQILTDAMPNKVVEASVYKMSLAQQYQGDREFRDSIFISGIVCLIIALIGLLGYTADETNRRGREIAIRKVNGATAASILRMISRDISYIAVPALTIGVVIAYISASDWLEKFSERIHLNFFIFIIAALFVYVVIIGCVLYRAWATANDNPIDSLKAE</sequence>
<protein>
    <submittedName>
        <fullName evidence="9">ABC transport system permease protein</fullName>
    </submittedName>
</protein>
<evidence type="ECO:0000256" key="1">
    <source>
        <dbReference type="ARBA" id="ARBA00004651"/>
    </source>
</evidence>
<evidence type="ECO:0000256" key="2">
    <source>
        <dbReference type="ARBA" id="ARBA00022475"/>
    </source>
</evidence>
<feature type="transmembrane region" description="Helical" evidence="6">
    <location>
        <begin position="368"/>
        <end position="394"/>
    </location>
</feature>
<dbReference type="InterPro" id="IPR050250">
    <property type="entry name" value="Macrolide_Exporter_MacB"/>
</dbReference>
<feature type="transmembrane region" description="Helical" evidence="6">
    <location>
        <begin position="414"/>
        <end position="434"/>
    </location>
</feature>
<dbReference type="InterPro" id="IPR003838">
    <property type="entry name" value="ABC3_permease_C"/>
</dbReference>
<reference evidence="9 10" key="1">
    <citation type="submission" date="2020-08" db="EMBL/GenBank/DDBJ databases">
        <title>Genomic Encyclopedia of Type Strains, Phase IV (KMG-IV): sequencing the most valuable type-strain genomes for metagenomic binning, comparative biology and taxonomic classification.</title>
        <authorList>
            <person name="Goeker M."/>
        </authorList>
    </citation>
    <scope>NUCLEOTIDE SEQUENCE [LARGE SCALE GENOMIC DNA]</scope>
    <source>
        <strain evidence="9 10">DSM 102983</strain>
    </source>
</reference>
<keyword evidence="3 6" id="KW-0812">Transmembrane</keyword>
<feature type="transmembrane region" description="Helical" evidence="6">
    <location>
        <begin position="722"/>
        <end position="740"/>
    </location>
</feature>
<evidence type="ECO:0000256" key="6">
    <source>
        <dbReference type="SAM" id="Phobius"/>
    </source>
</evidence>
<keyword evidence="2" id="KW-1003">Cell membrane</keyword>
<keyword evidence="10" id="KW-1185">Reference proteome</keyword>
<dbReference type="Pfam" id="PF12704">
    <property type="entry name" value="MacB_PCD"/>
    <property type="match status" value="1"/>
</dbReference>
<evidence type="ECO:0000256" key="5">
    <source>
        <dbReference type="ARBA" id="ARBA00023136"/>
    </source>
</evidence>
<dbReference type="Pfam" id="PF02687">
    <property type="entry name" value="FtsX"/>
    <property type="match status" value="2"/>
</dbReference>
<gene>
    <name evidence="9" type="ORF">GGQ57_003144</name>
</gene>
<evidence type="ECO:0000256" key="3">
    <source>
        <dbReference type="ARBA" id="ARBA00022692"/>
    </source>
</evidence>
<dbReference type="PANTHER" id="PTHR30572">
    <property type="entry name" value="MEMBRANE COMPONENT OF TRANSPORTER-RELATED"/>
    <property type="match status" value="1"/>
</dbReference>
<evidence type="ECO:0000313" key="10">
    <source>
        <dbReference type="Proteomes" id="UP000533637"/>
    </source>
</evidence>
<feature type="transmembrane region" description="Helical" evidence="6">
    <location>
        <begin position="279"/>
        <end position="304"/>
    </location>
</feature>
<evidence type="ECO:0000313" key="9">
    <source>
        <dbReference type="EMBL" id="MBB4623232.1"/>
    </source>
</evidence>
<feature type="domain" description="ABC3 transporter permease C-terminal" evidence="7">
    <location>
        <begin position="673"/>
        <end position="786"/>
    </location>
</feature>